<gene>
    <name evidence="5" type="ORF">EMCG_06129</name>
</gene>
<dbReference type="PANTHER" id="PTHR12765">
    <property type="entry name" value="RED PROTEIN IK FACTOR CYTOKINE IK"/>
    <property type="match status" value="1"/>
</dbReference>
<evidence type="ECO:0000256" key="1">
    <source>
        <dbReference type="ARBA" id="ARBA00004123"/>
    </source>
</evidence>
<feature type="region of interest" description="Disordered" evidence="3">
    <location>
        <begin position="1"/>
        <end position="51"/>
    </location>
</feature>
<evidence type="ECO:0000259" key="4">
    <source>
        <dbReference type="Pfam" id="PF07808"/>
    </source>
</evidence>
<feature type="compositionally biased region" description="Basic and acidic residues" evidence="3">
    <location>
        <begin position="567"/>
        <end position="589"/>
    </location>
</feature>
<feature type="region of interest" description="Disordered" evidence="3">
    <location>
        <begin position="376"/>
        <end position="475"/>
    </location>
</feature>
<feature type="compositionally biased region" description="Basic and acidic residues" evidence="3">
    <location>
        <begin position="296"/>
        <end position="305"/>
    </location>
</feature>
<reference evidence="6" key="1">
    <citation type="journal article" date="2015" name="PLoS Genet.">
        <title>The dynamic genome and transcriptome of the human fungal pathogen Blastomyces and close relative Emmonsia.</title>
        <authorList>
            <person name="Munoz J.F."/>
            <person name="Gauthier G.M."/>
            <person name="Desjardins C.A."/>
            <person name="Gallo J.E."/>
            <person name="Holder J."/>
            <person name="Sullivan T.D."/>
            <person name="Marty A.J."/>
            <person name="Carmen J.C."/>
            <person name="Chen Z."/>
            <person name="Ding L."/>
            <person name="Gujja S."/>
            <person name="Magrini V."/>
            <person name="Misas E."/>
            <person name="Mitreva M."/>
            <person name="Priest M."/>
            <person name="Saif S."/>
            <person name="Whiston E.A."/>
            <person name="Young S."/>
            <person name="Zeng Q."/>
            <person name="Goldman W.E."/>
            <person name="Mardis E.R."/>
            <person name="Taylor J.W."/>
            <person name="McEwen J.G."/>
            <person name="Clay O.K."/>
            <person name="Klein B.S."/>
            <person name="Cuomo C.A."/>
        </authorList>
    </citation>
    <scope>NUCLEOTIDE SEQUENCE [LARGE SCALE GENOMIC DNA]</scope>
    <source>
        <strain evidence="6">UAMH 3008</strain>
    </source>
</reference>
<dbReference type="EMBL" id="LCZI01000143">
    <property type="protein sequence ID" value="KKZ68169.1"/>
    <property type="molecule type" value="Genomic_DNA"/>
</dbReference>
<organism evidence="5 6">
    <name type="scientific">[Emmonsia] crescens</name>
    <dbReference type="NCBI Taxonomy" id="73230"/>
    <lineage>
        <taxon>Eukaryota</taxon>
        <taxon>Fungi</taxon>
        <taxon>Dikarya</taxon>
        <taxon>Ascomycota</taxon>
        <taxon>Pezizomycotina</taxon>
        <taxon>Eurotiomycetes</taxon>
        <taxon>Eurotiomycetidae</taxon>
        <taxon>Onygenales</taxon>
        <taxon>Ajellomycetaceae</taxon>
        <taxon>Emergomyces</taxon>
    </lineage>
</organism>
<proteinExistence type="predicted"/>
<evidence type="ECO:0000256" key="2">
    <source>
        <dbReference type="ARBA" id="ARBA00023242"/>
    </source>
</evidence>
<dbReference type="OrthoDB" id="3366823at2759"/>
<feature type="compositionally biased region" description="Basic and acidic residues" evidence="3">
    <location>
        <begin position="1"/>
        <end position="23"/>
    </location>
</feature>
<feature type="region of interest" description="Disordered" evidence="3">
    <location>
        <begin position="241"/>
        <end position="305"/>
    </location>
</feature>
<dbReference type="Proteomes" id="UP000034164">
    <property type="component" value="Unassembled WGS sequence"/>
</dbReference>
<evidence type="ECO:0000256" key="3">
    <source>
        <dbReference type="SAM" id="MobiDB-lite"/>
    </source>
</evidence>
<dbReference type="InterPro" id="IPR012916">
    <property type="entry name" value="RED_N"/>
</dbReference>
<dbReference type="AlphaFoldDB" id="A0A0G2J742"/>
<feature type="compositionally biased region" description="Basic and acidic residues" evidence="3">
    <location>
        <begin position="260"/>
        <end position="271"/>
    </location>
</feature>
<dbReference type="InterPro" id="IPR039896">
    <property type="entry name" value="Red-like"/>
</dbReference>
<protein>
    <recommendedName>
        <fullName evidence="4">RED-like N-terminal domain-containing protein</fullName>
    </recommendedName>
</protein>
<feature type="compositionally biased region" description="Basic and acidic residues" evidence="3">
    <location>
        <begin position="430"/>
        <end position="444"/>
    </location>
</feature>
<feature type="domain" description="RED-like N-terminal" evidence="4">
    <location>
        <begin position="98"/>
        <end position="195"/>
    </location>
</feature>
<feature type="compositionally biased region" description="Basic residues" evidence="3">
    <location>
        <begin position="555"/>
        <end position="566"/>
    </location>
</feature>
<dbReference type="VEuPathDB" id="FungiDB:EMCG_06129"/>
<dbReference type="GO" id="GO:0005634">
    <property type="term" value="C:nucleus"/>
    <property type="evidence" value="ECO:0007669"/>
    <property type="project" value="UniProtKB-SubCell"/>
</dbReference>
<feature type="region of interest" description="Disordered" evidence="3">
    <location>
        <begin position="529"/>
        <end position="597"/>
    </location>
</feature>
<name>A0A0G2J742_9EURO</name>
<comment type="subcellular location">
    <subcellularLocation>
        <location evidence="1">Nucleus</location>
    </subcellularLocation>
</comment>
<evidence type="ECO:0000313" key="6">
    <source>
        <dbReference type="Proteomes" id="UP000034164"/>
    </source>
</evidence>
<comment type="caution">
    <text evidence="5">The sequence shown here is derived from an EMBL/GenBank/DDBJ whole genome shotgun (WGS) entry which is preliminary data.</text>
</comment>
<sequence length="597" mass="65821">MNNEQFRRLLFENQPKKSHDPSLNKKGSPVGGDATRPRPAALGSKMRSNIPMTPYAHLYRPVSKPFRVELRSVTGVDFARQLADLRRESQPPPAKKFRSSAAPKGAKLAEGYQDRTLLRRAAYNEEENDEDDDRGARGDDDLENRIQALEDMVKLGQIDQPTFEKLRAEIGVGGDVKSTHLIKGLDWTLLQRVKAGEDINAPLPSPSESGVEGQRQKDVVQDVDAEFDMVLEEKEKKIMEPAQKVEKVKKGTTAPPSPDAGRKMTRDEILKQLKASRAASAVQNTPSEPPASTLGDRFKKIGTKPEKRRWIEKDERGRRREVLLTTDAEGKTKRKVRWLDNPSGQMQKNGDGGLLMVDKDAKPLGMEVPAEVLSRANANAAAAAEEEDDDIFQGVGRDYNPLAAEDDDGSSSSDHSDGEVNDKASPPRPDVTKDNSHAQSEHTSSKPAKPRNYFATSSTQEDLETANERKPISADPTILTALKRAAAIRQTSPSTLDDDPDLDQEAVLKRKKFLEEAKRREMEDAMDLDLGFGGSRFGDEEDEEIGWEGEGRGAGAKRKRGPKKRKGDKDSVSDVMKVLEGRRQGDKKGSSSKSGGG</sequence>
<keyword evidence="2" id="KW-0539">Nucleus</keyword>
<evidence type="ECO:0000313" key="5">
    <source>
        <dbReference type="EMBL" id="KKZ68169.1"/>
    </source>
</evidence>
<dbReference type="Pfam" id="PF07808">
    <property type="entry name" value="RED_N"/>
    <property type="match status" value="1"/>
</dbReference>
<accession>A0A0G2J742</accession>
<feature type="region of interest" description="Disordered" evidence="3">
    <location>
        <begin position="84"/>
        <end position="142"/>
    </location>
</feature>
<feature type="compositionally biased region" description="Acidic residues" evidence="3">
    <location>
        <begin position="124"/>
        <end position="133"/>
    </location>
</feature>
<feature type="region of interest" description="Disordered" evidence="3">
    <location>
        <begin position="326"/>
        <end position="360"/>
    </location>
</feature>